<dbReference type="PANTHER" id="PTHR45523:SF3">
    <property type="entry name" value="VACUOLAR PROTEIN SORTING-ASSOCIATED PROTEIN 13A"/>
    <property type="match status" value="1"/>
</dbReference>
<evidence type="ECO:0000259" key="1">
    <source>
        <dbReference type="PROSITE" id="PS50003"/>
    </source>
</evidence>
<dbReference type="InterPro" id="IPR001849">
    <property type="entry name" value="PH_domain"/>
</dbReference>
<gene>
    <name evidence="2" type="ORF">Tci_850086</name>
</gene>
<reference evidence="2" key="1">
    <citation type="journal article" date="2019" name="Sci. Rep.">
        <title>Draft genome of Tanacetum cinerariifolium, the natural source of mosquito coil.</title>
        <authorList>
            <person name="Yamashiro T."/>
            <person name="Shiraishi A."/>
            <person name="Satake H."/>
            <person name="Nakayama K."/>
        </authorList>
    </citation>
    <scope>NUCLEOTIDE SEQUENCE</scope>
</reference>
<sequence length="74" mass="8371">MDNLYVVCSLLGKQVYAIPPEIIGDVENVLAVCRTERSISKVVEDANALILRCESDESRKNWRRLMQGAIYRAS</sequence>
<feature type="domain" description="PH" evidence="1">
    <location>
        <begin position="1"/>
        <end position="71"/>
    </location>
</feature>
<feature type="non-terminal residue" evidence="2">
    <location>
        <position position="74"/>
    </location>
</feature>
<accession>A0A699QY56</accession>
<dbReference type="AlphaFoldDB" id="A0A699QY56"/>
<protein>
    <submittedName>
        <fullName evidence="2">Pleckstrin (PH) domain superfamily protein</fullName>
    </submittedName>
</protein>
<comment type="caution">
    <text evidence="2">The sequence shown here is derived from an EMBL/GenBank/DDBJ whole genome shotgun (WGS) entry which is preliminary data.</text>
</comment>
<dbReference type="PANTHER" id="PTHR45523">
    <property type="entry name" value="TETRATRICOPEPTIDE REPEAT (TPR)-CONTAINING PROTEIN-RELATED"/>
    <property type="match status" value="1"/>
</dbReference>
<dbReference type="EMBL" id="BKCJ011064094">
    <property type="protein sequence ID" value="GFC78116.1"/>
    <property type="molecule type" value="Genomic_DNA"/>
</dbReference>
<organism evidence="2">
    <name type="scientific">Tanacetum cinerariifolium</name>
    <name type="common">Dalmatian daisy</name>
    <name type="synonym">Chrysanthemum cinerariifolium</name>
    <dbReference type="NCBI Taxonomy" id="118510"/>
    <lineage>
        <taxon>Eukaryota</taxon>
        <taxon>Viridiplantae</taxon>
        <taxon>Streptophyta</taxon>
        <taxon>Embryophyta</taxon>
        <taxon>Tracheophyta</taxon>
        <taxon>Spermatophyta</taxon>
        <taxon>Magnoliopsida</taxon>
        <taxon>eudicotyledons</taxon>
        <taxon>Gunneridae</taxon>
        <taxon>Pentapetalae</taxon>
        <taxon>asterids</taxon>
        <taxon>campanulids</taxon>
        <taxon>Asterales</taxon>
        <taxon>Asteraceae</taxon>
        <taxon>Asteroideae</taxon>
        <taxon>Anthemideae</taxon>
        <taxon>Anthemidinae</taxon>
        <taxon>Tanacetum</taxon>
    </lineage>
</organism>
<evidence type="ECO:0000313" key="2">
    <source>
        <dbReference type="EMBL" id="GFC78116.1"/>
    </source>
</evidence>
<name>A0A699QY56_TANCI</name>
<proteinExistence type="predicted"/>
<dbReference type="PROSITE" id="PS50003">
    <property type="entry name" value="PH_DOMAIN"/>
    <property type="match status" value="1"/>
</dbReference>